<feature type="compositionally biased region" description="Low complexity" evidence="1">
    <location>
        <begin position="239"/>
        <end position="266"/>
    </location>
</feature>
<dbReference type="AlphaFoldDB" id="A0AAN6DVV5"/>
<dbReference type="PANTHER" id="PTHR28108">
    <property type="entry name" value="SWR1-COMPLEX PROTEIN 3"/>
    <property type="match status" value="1"/>
</dbReference>
<dbReference type="GO" id="GO:0000812">
    <property type="term" value="C:Swr1 complex"/>
    <property type="evidence" value="ECO:0007669"/>
    <property type="project" value="InterPro"/>
</dbReference>
<dbReference type="EMBL" id="MU404353">
    <property type="protein sequence ID" value="KAI1613571.1"/>
    <property type="molecule type" value="Genomic_DNA"/>
</dbReference>
<feature type="region of interest" description="Disordered" evidence="1">
    <location>
        <begin position="371"/>
        <end position="460"/>
    </location>
</feature>
<evidence type="ECO:0000313" key="4">
    <source>
        <dbReference type="Proteomes" id="UP001203852"/>
    </source>
</evidence>
<sequence>MADTVSSKRTFPARDRRESAVKRRASSPMQPPASTPSSRKPSTPAPSSEPRQKRKYTKRASLVRVQTPASRSSPSLSVAEEVLPTRLTANKPLPTSKQKQPASLSQAEYQSVAESAILAASLHRSRMQWLYDGIFEKYWIKPVKRKGVIEAPPNNPDVKSMQKLGTATITIEPHVFDAVFYTVRDPAAPQPFPRHANQHTAKTMLPPRPTYGHPPPPGAYPIPPAQRPAASPAPHPQGAAPATIPAPSTQAATPAAAPAVQRPQTPIASAATGPASGTPKQQPPSQTQSPATTAVEPNRTPNPPSKQANPPPGGRGSTTDPVIQMLAARAASDPQLKELMKVVATSRASPEQLKEFQAHIDEFNEVVRRQEAERVTKEESQVSGTNAPTPATPSQPNAAQEAKAQATPPTANQAPPPVQAPTPSPAPVAAHPSTYNTPQAQPRPTPPPAGSTALPGVMHTFPPAPHAGGAPVGGFMGYHAPPPPPRPEPIIKHIVMEITSTPSSTQPACPDRWLFPEFAVLEIRFGGLEMLVSFLVERRGSQILSGMSADSAERDANGNHIKWKPEQDYYEPVTMTVKATHHRTIETIARAARPLPVVQDHMKQVLGKAERAPKEYLVHQLPREISSEGTEGFVDSGVELGNESPSEDDDLKDVYGI</sequence>
<evidence type="ECO:0000256" key="1">
    <source>
        <dbReference type="SAM" id="MobiDB-lite"/>
    </source>
</evidence>
<dbReference type="InterPro" id="IPR057558">
    <property type="entry name" value="Swc3_dom"/>
</dbReference>
<organism evidence="3 4">
    <name type="scientific">Exophiala viscosa</name>
    <dbReference type="NCBI Taxonomy" id="2486360"/>
    <lineage>
        <taxon>Eukaryota</taxon>
        <taxon>Fungi</taxon>
        <taxon>Dikarya</taxon>
        <taxon>Ascomycota</taxon>
        <taxon>Pezizomycotina</taxon>
        <taxon>Eurotiomycetes</taxon>
        <taxon>Chaetothyriomycetidae</taxon>
        <taxon>Chaetothyriales</taxon>
        <taxon>Herpotrichiellaceae</taxon>
        <taxon>Exophiala</taxon>
    </lineage>
</organism>
<dbReference type="GO" id="GO:0140849">
    <property type="term" value="F:ATP-dependent H2AZ histone chaperone activity"/>
    <property type="evidence" value="ECO:0007669"/>
    <property type="project" value="InterPro"/>
</dbReference>
<feature type="compositionally biased region" description="Basic and acidic residues" evidence="1">
    <location>
        <begin position="371"/>
        <end position="380"/>
    </location>
</feature>
<dbReference type="PANTHER" id="PTHR28108:SF1">
    <property type="entry name" value="SWR1-COMPLEX PROTEIN 3"/>
    <property type="match status" value="1"/>
</dbReference>
<evidence type="ECO:0000313" key="3">
    <source>
        <dbReference type="EMBL" id="KAI1613571.1"/>
    </source>
</evidence>
<protein>
    <recommendedName>
        <fullName evidence="2">SWR1-complex protein 3 domain-containing protein</fullName>
    </recommendedName>
</protein>
<feature type="region of interest" description="Disordered" evidence="1">
    <location>
        <begin position="627"/>
        <end position="657"/>
    </location>
</feature>
<feature type="compositionally biased region" description="Basic and acidic residues" evidence="1">
    <location>
        <begin position="12"/>
        <end position="21"/>
    </location>
</feature>
<evidence type="ECO:0000259" key="2">
    <source>
        <dbReference type="Pfam" id="PF24707"/>
    </source>
</evidence>
<dbReference type="Pfam" id="PF24707">
    <property type="entry name" value="Swc3"/>
    <property type="match status" value="1"/>
</dbReference>
<feature type="region of interest" description="Disordered" evidence="1">
    <location>
        <begin position="189"/>
        <end position="335"/>
    </location>
</feature>
<keyword evidence="4" id="KW-1185">Reference proteome</keyword>
<reference evidence="3" key="1">
    <citation type="journal article" date="2022" name="bioRxiv">
        <title>Deciphering the potential niche of two novel black yeast fungi from a biological soil crust based on their genomes, phenotypes, and melanin regulation.</title>
        <authorList>
            <consortium name="DOE Joint Genome Institute"/>
            <person name="Carr E.C."/>
            <person name="Barton Q."/>
            <person name="Grambo S."/>
            <person name="Sullivan M."/>
            <person name="Renfro C.M."/>
            <person name="Kuo A."/>
            <person name="Pangilinan J."/>
            <person name="Lipzen A."/>
            <person name="Keymanesh K."/>
            <person name="Savage E."/>
            <person name="Barry K."/>
            <person name="Grigoriev I.V."/>
            <person name="Riekhof W.R."/>
            <person name="Harris S.S."/>
        </authorList>
    </citation>
    <scope>NUCLEOTIDE SEQUENCE</scope>
    <source>
        <strain evidence="3">JF 03-4F</strain>
    </source>
</reference>
<gene>
    <name evidence="3" type="ORF">EDD36DRAFT_463461</name>
</gene>
<dbReference type="InterPro" id="IPR037651">
    <property type="entry name" value="Swc3"/>
</dbReference>
<feature type="compositionally biased region" description="Low complexity" evidence="1">
    <location>
        <begin position="402"/>
        <end position="413"/>
    </location>
</feature>
<dbReference type="Proteomes" id="UP001203852">
    <property type="component" value="Unassembled WGS sequence"/>
</dbReference>
<proteinExistence type="predicted"/>
<feature type="compositionally biased region" description="Low complexity" evidence="1">
    <location>
        <begin position="278"/>
        <end position="294"/>
    </location>
</feature>
<feature type="compositionally biased region" description="Polar residues" evidence="1">
    <location>
        <begin position="381"/>
        <end position="398"/>
    </location>
</feature>
<accession>A0AAN6DVV5</accession>
<name>A0AAN6DVV5_9EURO</name>
<feature type="compositionally biased region" description="Pro residues" evidence="1">
    <location>
        <begin position="206"/>
        <end position="235"/>
    </location>
</feature>
<feature type="region of interest" description="Disordered" evidence="1">
    <location>
        <begin position="1"/>
        <end position="81"/>
    </location>
</feature>
<feature type="compositionally biased region" description="Pro residues" evidence="1">
    <location>
        <begin position="300"/>
        <end position="313"/>
    </location>
</feature>
<feature type="compositionally biased region" description="Polar residues" evidence="1">
    <location>
        <begin position="67"/>
        <end position="76"/>
    </location>
</feature>
<comment type="caution">
    <text evidence="3">The sequence shown here is derived from an EMBL/GenBank/DDBJ whole genome shotgun (WGS) entry which is preliminary data.</text>
</comment>
<feature type="compositionally biased region" description="Pro residues" evidence="1">
    <location>
        <begin position="414"/>
        <end position="426"/>
    </location>
</feature>
<feature type="domain" description="SWR1-complex protein 3" evidence="2">
    <location>
        <begin position="91"/>
        <end position="185"/>
    </location>
</feature>